<proteinExistence type="predicted"/>
<evidence type="ECO:0000313" key="2">
    <source>
        <dbReference type="EMBL" id="WAR01860.1"/>
    </source>
</evidence>
<evidence type="ECO:0000313" key="3">
    <source>
        <dbReference type="Proteomes" id="UP001164746"/>
    </source>
</evidence>
<dbReference type="Pfam" id="PF03184">
    <property type="entry name" value="DDE_1"/>
    <property type="match status" value="1"/>
</dbReference>
<protein>
    <submittedName>
        <fullName evidence="2">POGK-like protein</fullName>
    </submittedName>
</protein>
<dbReference type="EMBL" id="CP111015">
    <property type="protein sequence ID" value="WAR01860.1"/>
    <property type="molecule type" value="Genomic_DNA"/>
</dbReference>
<accession>A0ABY7DWM8</accession>
<sequence length="120" mass="13671">MLGRHAVNDGTKLKPAIVFKRKTLPKEKLPEGVIVYTQENGWVNERVLLEWLNDVLFKRPGALLNKKSRMVWDMFRAHLVDAVKAKLKGRRTYQAVIPGGCTSVLQPLDVCLNKPFKSNM</sequence>
<name>A0ABY7DWM8_MYAAR</name>
<organism evidence="2 3">
    <name type="scientific">Mya arenaria</name>
    <name type="common">Soft-shell clam</name>
    <dbReference type="NCBI Taxonomy" id="6604"/>
    <lineage>
        <taxon>Eukaryota</taxon>
        <taxon>Metazoa</taxon>
        <taxon>Spiralia</taxon>
        <taxon>Lophotrochozoa</taxon>
        <taxon>Mollusca</taxon>
        <taxon>Bivalvia</taxon>
        <taxon>Autobranchia</taxon>
        <taxon>Heteroconchia</taxon>
        <taxon>Euheterodonta</taxon>
        <taxon>Imparidentia</taxon>
        <taxon>Neoheterodontei</taxon>
        <taxon>Myida</taxon>
        <taxon>Myoidea</taxon>
        <taxon>Myidae</taxon>
        <taxon>Mya</taxon>
    </lineage>
</organism>
<reference evidence="2" key="1">
    <citation type="submission" date="2022-11" db="EMBL/GenBank/DDBJ databases">
        <title>Centuries of genome instability and evolution in soft-shell clam transmissible cancer (bioRxiv).</title>
        <authorList>
            <person name="Hart S.F.M."/>
            <person name="Yonemitsu M.A."/>
            <person name="Giersch R.M."/>
            <person name="Beal B.F."/>
            <person name="Arriagada G."/>
            <person name="Davis B.W."/>
            <person name="Ostrander E.A."/>
            <person name="Goff S.P."/>
            <person name="Metzger M.J."/>
        </authorList>
    </citation>
    <scope>NUCLEOTIDE SEQUENCE</scope>
    <source>
        <strain evidence="2">MELC-2E11</strain>
        <tissue evidence="2">Siphon/mantle</tissue>
    </source>
</reference>
<dbReference type="InterPro" id="IPR004875">
    <property type="entry name" value="DDE_SF_endonuclease_dom"/>
</dbReference>
<evidence type="ECO:0000259" key="1">
    <source>
        <dbReference type="Pfam" id="PF03184"/>
    </source>
</evidence>
<feature type="domain" description="DDE-1" evidence="1">
    <location>
        <begin position="8"/>
        <end position="119"/>
    </location>
</feature>
<dbReference type="Proteomes" id="UP001164746">
    <property type="component" value="Chromosome 4"/>
</dbReference>
<keyword evidence="3" id="KW-1185">Reference proteome</keyword>
<gene>
    <name evidence="2" type="ORF">MAR_008418</name>
</gene>